<dbReference type="Pfam" id="PF00528">
    <property type="entry name" value="BPD_transp_1"/>
    <property type="match status" value="1"/>
</dbReference>
<dbReference type="GeneID" id="92970031"/>
<keyword evidence="8 10" id="KW-1133">Transmembrane helix</keyword>
<feature type="transmembrane region" description="Helical" evidence="10">
    <location>
        <begin position="190"/>
        <end position="214"/>
    </location>
</feature>
<organism evidence="12 14">
    <name type="scientific">Bradyrhizobium japonicum</name>
    <dbReference type="NCBI Taxonomy" id="375"/>
    <lineage>
        <taxon>Bacteria</taxon>
        <taxon>Pseudomonadati</taxon>
        <taxon>Pseudomonadota</taxon>
        <taxon>Alphaproteobacteria</taxon>
        <taxon>Hyphomicrobiales</taxon>
        <taxon>Nitrobacteraceae</taxon>
        <taxon>Bradyrhizobium</taxon>
    </lineage>
</organism>
<gene>
    <name evidence="13" type="ORF">ABIF63_009276</name>
    <name evidence="12" type="ORF">MA20_47060</name>
</gene>
<dbReference type="SUPFAM" id="SSF161098">
    <property type="entry name" value="MetI-like"/>
    <property type="match status" value="1"/>
</dbReference>
<feature type="transmembrane region" description="Helical" evidence="10">
    <location>
        <begin position="61"/>
        <end position="79"/>
    </location>
</feature>
<dbReference type="EMBL" id="JRPN01000082">
    <property type="protein sequence ID" value="KGT72982.1"/>
    <property type="molecule type" value="Genomic_DNA"/>
</dbReference>
<reference evidence="13 15" key="2">
    <citation type="submission" date="2024-06" db="EMBL/GenBank/DDBJ databases">
        <title>Genomic Encyclopedia of Type Strains, Phase V (KMG-V): Genome sequencing to study the core and pangenomes of soil and plant-associated prokaryotes.</title>
        <authorList>
            <person name="Whitman W."/>
        </authorList>
    </citation>
    <scope>NUCLEOTIDE SEQUENCE [LARGE SCALE GENOMIC DNA]</scope>
    <source>
        <strain evidence="13 15">USDA 160</strain>
    </source>
</reference>
<reference evidence="12 14" key="1">
    <citation type="submission" date="2014-09" db="EMBL/GenBank/DDBJ databases">
        <title>Draft genome of Bradyrhizobium japonicum Is-34.</title>
        <authorList>
            <person name="Tsurumaru H."/>
            <person name="Yamakawa T."/>
            <person name="Hashimoto S."/>
            <person name="Okizaki K."/>
            <person name="Kanesaki Y."/>
            <person name="Yoshikawa H."/>
            <person name="Yajima S."/>
        </authorList>
    </citation>
    <scope>NUCLEOTIDE SEQUENCE [LARGE SCALE GENOMIC DNA]</scope>
    <source>
        <strain evidence="12 14">Is-34</strain>
    </source>
</reference>
<evidence type="ECO:0000256" key="2">
    <source>
        <dbReference type="ARBA" id="ARBA00004429"/>
    </source>
</evidence>
<comment type="caution">
    <text evidence="12">The sequence shown here is derived from an EMBL/GenBank/DDBJ whole genome shotgun (WGS) entry which is preliminary data.</text>
</comment>
<dbReference type="InterPro" id="IPR035906">
    <property type="entry name" value="MetI-like_sf"/>
</dbReference>
<evidence type="ECO:0000256" key="4">
    <source>
        <dbReference type="ARBA" id="ARBA00022448"/>
    </source>
</evidence>
<comment type="similarity">
    <text evidence="3">Belongs to the binding-protein-dependent transport system permease family. HisMQ subfamily.</text>
</comment>
<evidence type="ECO:0000313" key="12">
    <source>
        <dbReference type="EMBL" id="KGT72982.1"/>
    </source>
</evidence>
<accession>A0A0A3XF25</accession>
<comment type="subcellular location">
    <subcellularLocation>
        <location evidence="2">Cell inner membrane</location>
        <topology evidence="2">Multi-pass membrane protein</topology>
    </subcellularLocation>
    <subcellularLocation>
        <location evidence="10">Cell membrane</location>
        <topology evidence="10">Multi-pass membrane protein</topology>
    </subcellularLocation>
</comment>
<dbReference type="GO" id="GO:0006865">
    <property type="term" value="P:amino acid transport"/>
    <property type="evidence" value="ECO:0007669"/>
    <property type="project" value="UniProtKB-KW"/>
</dbReference>
<evidence type="ECO:0000313" key="15">
    <source>
        <dbReference type="Proteomes" id="UP001549291"/>
    </source>
</evidence>
<evidence type="ECO:0000313" key="14">
    <source>
        <dbReference type="Proteomes" id="UP000030377"/>
    </source>
</evidence>
<sequence length="220" mass="23700">MTNWVWPVTLYLGKSLLVTLWISLLTVILATILGLLIAALSQSTLTFARFVGRLYVELFRGVPSLMILLFVFFALPQIGLRTGPLTAAIIGLGLWGGANIGEVFRGALDSIPHRQEQGARALGLSATEALVFVILPQAFRRALPPYVGQLTVLVQASALTSVVGVSDLLGSARQMIERLAYVGTGDSHAIEIYLGVLSIFFVICYALSGLASIIERCLRV</sequence>
<dbReference type="InterPro" id="IPR043429">
    <property type="entry name" value="ArtM/GltK/GlnP/TcyL/YhdX-like"/>
</dbReference>
<evidence type="ECO:0000256" key="9">
    <source>
        <dbReference type="ARBA" id="ARBA00023136"/>
    </source>
</evidence>
<evidence type="ECO:0000256" key="5">
    <source>
        <dbReference type="ARBA" id="ARBA00022475"/>
    </source>
</evidence>
<evidence type="ECO:0000259" key="11">
    <source>
        <dbReference type="PROSITE" id="PS50928"/>
    </source>
</evidence>
<keyword evidence="6 10" id="KW-0812">Transmembrane</keyword>
<dbReference type="CDD" id="cd06261">
    <property type="entry name" value="TM_PBP2"/>
    <property type="match status" value="1"/>
</dbReference>
<evidence type="ECO:0000256" key="6">
    <source>
        <dbReference type="ARBA" id="ARBA00022692"/>
    </source>
</evidence>
<feature type="transmembrane region" description="Helical" evidence="10">
    <location>
        <begin position="85"/>
        <end position="108"/>
    </location>
</feature>
<feature type="domain" description="ABC transmembrane type-1" evidence="11">
    <location>
        <begin position="16"/>
        <end position="203"/>
    </location>
</feature>
<keyword evidence="5" id="KW-1003">Cell membrane</keyword>
<dbReference type="Gene3D" id="1.10.3720.10">
    <property type="entry name" value="MetI-like"/>
    <property type="match status" value="1"/>
</dbReference>
<dbReference type="STRING" id="375.BKD09_RS44205"/>
<dbReference type="Proteomes" id="UP001549291">
    <property type="component" value="Unassembled WGS sequence"/>
</dbReference>
<dbReference type="NCBIfam" id="TIGR01726">
    <property type="entry name" value="HEQRo_perm_3TM"/>
    <property type="match status" value="1"/>
</dbReference>
<dbReference type="InterPro" id="IPR010065">
    <property type="entry name" value="AA_ABC_transptr_permease_3TM"/>
</dbReference>
<protein>
    <submittedName>
        <fullName evidence="12">ABC transporter permease</fullName>
    </submittedName>
    <submittedName>
        <fullName evidence="13">Polar amino acid transport system permease protein</fullName>
    </submittedName>
</protein>
<evidence type="ECO:0000256" key="3">
    <source>
        <dbReference type="ARBA" id="ARBA00010072"/>
    </source>
</evidence>
<evidence type="ECO:0000256" key="7">
    <source>
        <dbReference type="ARBA" id="ARBA00022970"/>
    </source>
</evidence>
<evidence type="ECO:0000313" key="13">
    <source>
        <dbReference type="EMBL" id="MET4725170.1"/>
    </source>
</evidence>
<dbReference type="EMBL" id="JBEPTQ010000002">
    <property type="protein sequence ID" value="MET4725170.1"/>
    <property type="molecule type" value="Genomic_DNA"/>
</dbReference>
<proteinExistence type="inferred from homology"/>
<dbReference type="PANTHER" id="PTHR30614">
    <property type="entry name" value="MEMBRANE COMPONENT OF AMINO ACID ABC TRANSPORTER"/>
    <property type="match status" value="1"/>
</dbReference>
<feature type="transmembrane region" description="Helical" evidence="10">
    <location>
        <begin position="146"/>
        <end position="169"/>
    </location>
</feature>
<dbReference type="InterPro" id="IPR000515">
    <property type="entry name" value="MetI-like"/>
</dbReference>
<evidence type="ECO:0000256" key="10">
    <source>
        <dbReference type="RuleBase" id="RU363032"/>
    </source>
</evidence>
<feature type="transmembrane region" description="Helical" evidence="10">
    <location>
        <begin position="20"/>
        <end position="40"/>
    </location>
</feature>
<name>A0A0A3XF25_BRAJP</name>
<dbReference type="AlphaFoldDB" id="A0A0A3XF25"/>
<evidence type="ECO:0000256" key="1">
    <source>
        <dbReference type="ARBA" id="ARBA00003159"/>
    </source>
</evidence>
<feature type="transmembrane region" description="Helical" evidence="10">
    <location>
        <begin position="120"/>
        <end position="140"/>
    </location>
</feature>
<dbReference type="PATRIC" id="fig|375.37.peg.8655"/>
<keyword evidence="9 10" id="KW-0472">Membrane</keyword>
<keyword evidence="7" id="KW-0029">Amino-acid transport</keyword>
<evidence type="ECO:0000256" key="8">
    <source>
        <dbReference type="ARBA" id="ARBA00022989"/>
    </source>
</evidence>
<keyword evidence="4 10" id="KW-0813">Transport</keyword>
<dbReference type="GO" id="GO:0022857">
    <property type="term" value="F:transmembrane transporter activity"/>
    <property type="evidence" value="ECO:0007669"/>
    <property type="project" value="InterPro"/>
</dbReference>
<dbReference type="KEGG" id="bjp:RN69_39540"/>
<keyword evidence="15" id="KW-1185">Reference proteome</keyword>
<dbReference type="RefSeq" id="WP_014498011.1">
    <property type="nucleotide sequence ID" value="NZ_BJNK01000116.1"/>
</dbReference>
<dbReference type="PANTHER" id="PTHR30614:SF20">
    <property type="entry name" value="GLUTAMINE TRANSPORT SYSTEM PERMEASE PROTEIN GLNP"/>
    <property type="match status" value="1"/>
</dbReference>
<comment type="function">
    <text evidence="1">Part of the binding-protein-dependent transport system for glutamine; probably responsible for the translocation of the substrate across the membrane.</text>
</comment>
<dbReference type="PROSITE" id="PS50928">
    <property type="entry name" value="ABC_TM1"/>
    <property type="match status" value="1"/>
</dbReference>
<dbReference type="GO" id="GO:0043190">
    <property type="term" value="C:ATP-binding cassette (ABC) transporter complex"/>
    <property type="evidence" value="ECO:0007669"/>
    <property type="project" value="InterPro"/>
</dbReference>
<dbReference type="Proteomes" id="UP000030377">
    <property type="component" value="Unassembled WGS sequence"/>
</dbReference>